<accession>A0ABP9KG26</accession>
<evidence type="ECO:0000313" key="2">
    <source>
        <dbReference type="Proteomes" id="UP001500124"/>
    </source>
</evidence>
<comment type="caution">
    <text evidence="1">The sequence shown here is derived from an EMBL/GenBank/DDBJ whole genome shotgun (WGS) entry which is preliminary data.</text>
</comment>
<sequence length="233" mass="23483">MRGVGVGVGVGAGRAGSGRRVPGRGRVGRARRGVGVRALAGCGVTARATVAVRAFAGCAVTSRATVAVRAFAGCGVAVRAAAGCVGGAVVVPGRLLGLRSGGPRRPGVFRRRAVGGLGGPRGFGGLRRCGGPRGFGGRCGRFGVAAARGAGVRCRGVRRGLRRLVVAGPRLPASAAHVHGVPSFEARFPCLPDGRSRVDGMRRRRAVQSGTPDICPAVGLVSRDEWVTVGGWP</sequence>
<gene>
    <name evidence="1" type="ORF">GCM10023336_27630</name>
</gene>
<name>A0ABP9KG26_9ACTN</name>
<proteinExistence type="predicted"/>
<dbReference type="EMBL" id="BAABKC010000042">
    <property type="protein sequence ID" value="GAA5055556.1"/>
    <property type="molecule type" value="Genomic_DNA"/>
</dbReference>
<evidence type="ECO:0000313" key="1">
    <source>
        <dbReference type="EMBL" id="GAA5055556.1"/>
    </source>
</evidence>
<dbReference type="Proteomes" id="UP001500124">
    <property type="component" value="Unassembled WGS sequence"/>
</dbReference>
<organism evidence="1 2">
    <name type="scientific">Streptomyces similanensis</name>
    <dbReference type="NCBI Taxonomy" id="1274988"/>
    <lineage>
        <taxon>Bacteria</taxon>
        <taxon>Bacillati</taxon>
        <taxon>Actinomycetota</taxon>
        <taxon>Actinomycetes</taxon>
        <taxon>Kitasatosporales</taxon>
        <taxon>Streptomycetaceae</taxon>
        <taxon>Streptomyces</taxon>
    </lineage>
</organism>
<protein>
    <submittedName>
        <fullName evidence="1">Uncharacterized protein</fullName>
    </submittedName>
</protein>
<reference evidence="2" key="1">
    <citation type="journal article" date="2019" name="Int. J. Syst. Evol. Microbiol.">
        <title>The Global Catalogue of Microorganisms (GCM) 10K type strain sequencing project: providing services to taxonomists for standard genome sequencing and annotation.</title>
        <authorList>
            <consortium name="The Broad Institute Genomics Platform"/>
            <consortium name="The Broad Institute Genome Sequencing Center for Infectious Disease"/>
            <person name="Wu L."/>
            <person name="Ma J."/>
        </authorList>
    </citation>
    <scope>NUCLEOTIDE SEQUENCE [LARGE SCALE GENOMIC DNA]</scope>
    <source>
        <strain evidence="2">JCM 18410</strain>
    </source>
</reference>
<keyword evidence="2" id="KW-1185">Reference proteome</keyword>